<keyword evidence="6" id="KW-1185">Reference proteome</keyword>
<name>A0ABN7TYY2_9BACL</name>
<accession>A0ABN7TYY2</accession>
<comment type="similarity">
    <text evidence="2">Belongs to the bacterial solute-binding protein 1 family.</text>
</comment>
<evidence type="ECO:0000313" key="5">
    <source>
        <dbReference type="EMBL" id="CAG7656361.1"/>
    </source>
</evidence>
<dbReference type="PANTHER" id="PTHR43649">
    <property type="entry name" value="ARABINOSE-BINDING PROTEIN-RELATED"/>
    <property type="match status" value="1"/>
</dbReference>
<proteinExistence type="inferred from homology"/>
<comment type="subcellular location">
    <subcellularLocation>
        <location evidence="1">Cell envelope</location>
    </subcellularLocation>
</comment>
<evidence type="ECO:0000256" key="3">
    <source>
        <dbReference type="ARBA" id="ARBA00022448"/>
    </source>
</evidence>
<dbReference type="InterPro" id="IPR006059">
    <property type="entry name" value="SBP"/>
</dbReference>
<dbReference type="EMBL" id="CAJVCE010000029">
    <property type="protein sequence ID" value="CAG7656361.1"/>
    <property type="molecule type" value="Genomic_DNA"/>
</dbReference>
<evidence type="ECO:0008006" key="7">
    <source>
        <dbReference type="Google" id="ProtNLM"/>
    </source>
</evidence>
<reference evidence="5 6" key="1">
    <citation type="submission" date="2021-06" db="EMBL/GenBank/DDBJ databases">
        <authorList>
            <person name="Criscuolo A."/>
        </authorList>
    </citation>
    <scope>NUCLEOTIDE SEQUENCE [LARGE SCALE GENOMIC DNA]</scope>
    <source>
        <strain evidence="6">CIP 111802</strain>
    </source>
</reference>
<keyword evidence="4" id="KW-0732">Signal</keyword>
<keyword evidence="3" id="KW-0813">Transport</keyword>
<gene>
    <name evidence="5" type="ORF">PAECIP111802_06370</name>
</gene>
<evidence type="ECO:0000313" key="6">
    <source>
        <dbReference type="Proteomes" id="UP000730618"/>
    </source>
</evidence>
<dbReference type="InterPro" id="IPR050490">
    <property type="entry name" value="Bact_solute-bd_prot1"/>
</dbReference>
<organism evidence="5 6">
    <name type="scientific">Paenibacillus allorhizosphaerae</name>
    <dbReference type="NCBI Taxonomy" id="2849866"/>
    <lineage>
        <taxon>Bacteria</taxon>
        <taxon>Bacillati</taxon>
        <taxon>Bacillota</taxon>
        <taxon>Bacilli</taxon>
        <taxon>Bacillales</taxon>
        <taxon>Paenibacillaceae</taxon>
        <taxon>Paenibacillus</taxon>
    </lineage>
</organism>
<sequence>MKGYQEKNRRLMPSGMLRTGAAAMALIALLGGCSKGKDNAAVQSVDEKHEPVNITVGIKSTGYLSEEEFDKYIAKPVKAKYPWITAERVVYTNNSINELVVSGQTPDIIITNNVNGMPQLRDLDLLDSLQGLMQKQGFDLSRIEPEALAAVKAATNREDLVALPYTRNFAVLYYNKDIFDRFAVPYPKDDMTWEQVTELAKKVTRSDGGVQYRGLEPNVPERLGSQLSLSFVDKNNRAAVNTDAWKKVLGQLASIYEIPGNKDIKYKSKADDQFAKDRTLAMLAEINILFDAKLNELPDLQWDMVSFPVWPEAPGVGPGPDEHLMVLSKVSKHKEDAFRLMSTVLSDEVQLEMARQGRISILKDGKFQKVYGEGMAFMKGRNVGAIFKTKLANPYIPSIYDSAAMTALQNELKNVVTKGKDLNSSLRDAEETINKNIETQMKK</sequence>
<evidence type="ECO:0000256" key="1">
    <source>
        <dbReference type="ARBA" id="ARBA00004196"/>
    </source>
</evidence>
<evidence type="ECO:0000256" key="4">
    <source>
        <dbReference type="ARBA" id="ARBA00022729"/>
    </source>
</evidence>
<dbReference type="Proteomes" id="UP000730618">
    <property type="component" value="Unassembled WGS sequence"/>
</dbReference>
<dbReference type="Pfam" id="PF01547">
    <property type="entry name" value="SBP_bac_1"/>
    <property type="match status" value="1"/>
</dbReference>
<comment type="caution">
    <text evidence="5">The sequence shown here is derived from an EMBL/GenBank/DDBJ whole genome shotgun (WGS) entry which is preliminary data.</text>
</comment>
<dbReference type="RefSeq" id="WP_218102578.1">
    <property type="nucleotide sequence ID" value="NZ_CAJVCE010000029.1"/>
</dbReference>
<dbReference type="PROSITE" id="PS51257">
    <property type="entry name" value="PROKAR_LIPOPROTEIN"/>
    <property type="match status" value="1"/>
</dbReference>
<protein>
    <recommendedName>
        <fullName evidence="7">Extracellular solute-binding protein</fullName>
    </recommendedName>
</protein>
<evidence type="ECO:0000256" key="2">
    <source>
        <dbReference type="ARBA" id="ARBA00008520"/>
    </source>
</evidence>
<dbReference type="PANTHER" id="PTHR43649:SF31">
    <property type="entry name" value="SN-GLYCEROL-3-PHOSPHATE-BINDING PERIPLASMIC PROTEIN UGPB"/>
    <property type="match status" value="1"/>
</dbReference>